<organism evidence="1 2">
    <name type="scientific">Mitsuokella jalaludinii</name>
    <dbReference type="NCBI Taxonomy" id="187979"/>
    <lineage>
        <taxon>Bacteria</taxon>
        <taxon>Bacillati</taxon>
        <taxon>Bacillota</taxon>
        <taxon>Negativicutes</taxon>
        <taxon>Selenomonadales</taxon>
        <taxon>Selenomonadaceae</taxon>
        <taxon>Mitsuokella</taxon>
    </lineage>
</organism>
<dbReference type="OrthoDB" id="9789813at2"/>
<evidence type="ECO:0000313" key="2">
    <source>
        <dbReference type="Proteomes" id="UP000095546"/>
    </source>
</evidence>
<gene>
    <name evidence="1" type="ORF">ERS852385_01591</name>
</gene>
<dbReference type="Pfam" id="PF04237">
    <property type="entry name" value="YjbR"/>
    <property type="match status" value="1"/>
</dbReference>
<dbReference type="AlphaFoldDB" id="A0A174AKV4"/>
<evidence type="ECO:0000313" key="1">
    <source>
        <dbReference type="EMBL" id="CUN88096.1"/>
    </source>
</evidence>
<dbReference type="Gene3D" id="3.90.1150.30">
    <property type="match status" value="1"/>
</dbReference>
<keyword evidence="2" id="KW-1185">Reference proteome</keyword>
<dbReference type="eggNOG" id="COG2315">
    <property type="taxonomic scope" value="Bacteria"/>
</dbReference>
<sequence>MASIEACVFTRKRWVLEKMLAFGFQQVGDDYVIERSFLNGDFEAILTVTEKGMVTGRVIDAISHEEYYQLRQKNATGAYVNTVRAAYEELLEAVAAACCQDVLFASDQANRLTQSILERFQVAPDFPWEKETRYQSYGTFRHASNRKWFALIMHVKRAVLDKDDNPDPVDIINLKIQPEQGEALRQLPSVYSAYHMNHKTWISVVLDDTHPDAAIMKWIDESYRLTK</sequence>
<dbReference type="EMBL" id="CYYU01000011">
    <property type="protein sequence ID" value="CUN88096.1"/>
    <property type="molecule type" value="Genomic_DNA"/>
</dbReference>
<dbReference type="PANTHER" id="PTHR35145:SF1">
    <property type="entry name" value="CYTOPLASMIC PROTEIN"/>
    <property type="match status" value="1"/>
</dbReference>
<dbReference type="RefSeq" id="WP_055162050.1">
    <property type="nucleotide sequence ID" value="NZ_CABIWZ010000011.1"/>
</dbReference>
<reference evidence="1 2" key="1">
    <citation type="submission" date="2015-09" db="EMBL/GenBank/DDBJ databases">
        <authorList>
            <consortium name="Pathogen Informatics"/>
        </authorList>
    </citation>
    <scope>NUCLEOTIDE SEQUENCE [LARGE SCALE GENOMIC DNA]</scope>
    <source>
        <strain evidence="1 2">2789STDY5608828</strain>
    </source>
</reference>
<dbReference type="InterPro" id="IPR007351">
    <property type="entry name" value="YjbR"/>
</dbReference>
<name>A0A174AKV4_9FIRM</name>
<proteinExistence type="predicted"/>
<dbReference type="PANTHER" id="PTHR35145">
    <property type="entry name" value="CYTOPLASMIC PROTEIN-RELATED"/>
    <property type="match status" value="1"/>
</dbReference>
<dbReference type="Proteomes" id="UP000095546">
    <property type="component" value="Unassembled WGS sequence"/>
</dbReference>
<dbReference type="InterPro" id="IPR058532">
    <property type="entry name" value="YjbR/MT2646/Rv2570-like"/>
</dbReference>
<dbReference type="SUPFAM" id="SSF142906">
    <property type="entry name" value="YjbR-like"/>
    <property type="match status" value="1"/>
</dbReference>
<accession>A0A174AKV4</accession>
<protein>
    <submittedName>
        <fullName evidence="1">Uncharacterized protein conserved in bacteria</fullName>
    </submittedName>
</protein>
<dbReference type="InterPro" id="IPR038056">
    <property type="entry name" value="YjbR-like_sf"/>
</dbReference>